<name>A0ABT3FQM7_9BACT</name>
<dbReference type="EMBL" id="JAPDDS010000005">
    <property type="protein sequence ID" value="MCW1885265.1"/>
    <property type="molecule type" value="Genomic_DNA"/>
</dbReference>
<dbReference type="Proteomes" id="UP001207930">
    <property type="component" value="Unassembled WGS sequence"/>
</dbReference>
<evidence type="ECO:0000313" key="3">
    <source>
        <dbReference type="Proteomes" id="UP001207930"/>
    </source>
</evidence>
<keyword evidence="3" id="KW-1185">Reference proteome</keyword>
<evidence type="ECO:0000256" key="1">
    <source>
        <dbReference type="SAM" id="MobiDB-lite"/>
    </source>
</evidence>
<evidence type="ECO:0000313" key="2">
    <source>
        <dbReference type="EMBL" id="MCW1885265.1"/>
    </source>
</evidence>
<reference evidence="2 3" key="1">
    <citation type="submission" date="2022-10" db="EMBL/GenBank/DDBJ databases">
        <title>Luteolibacter flavescens strain MCCC 1K03193, whole genome shotgun sequencing project.</title>
        <authorList>
            <person name="Zhao G."/>
            <person name="Shen L."/>
        </authorList>
    </citation>
    <scope>NUCLEOTIDE SEQUENCE [LARGE SCALE GENOMIC DNA]</scope>
    <source>
        <strain evidence="2 3">MCCC 1K03193</strain>
    </source>
</reference>
<accession>A0ABT3FQM7</accession>
<organism evidence="2 3">
    <name type="scientific">Luteolibacter flavescens</name>
    <dbReference type="NCBI Taxonomy" id="1859460"/>
    <lineage>
        <taxon>Bacteria</taxon>
        <taxon>Pseudomonadati</taxon>
        <taxon>Verrucomicrobiota</taxon>
        <taxon>Verrucomicrobiia</taxon>
        <taxon>Verrucomicrobiales</taxon>
        <taxon>Verrucomicrobiaceae</taxon>
        <taxon>Luteolibacter</taxon>
    </lineage>
</organism>
<dbReference type="RefSeq" id="WP_264501222.1">
    <property type="nucleotide sequence ID" value="NZ_JAPDDS010000005.1"/>
</dbReference>
<proteinExistence type="predicted"/>
<feature type="region of interest" description="Disordered" evidence="1">
    <location>
        <begin position="1"/>
        <end position="29"/>
    </location>
</feature>
<gene>
    <name evidence="2" type="ORF">OKA04_11040</name>
</gene>
<protein>
    <submittedName>
        <fullName evidence="2">Uncharacterized protein</fullName>
    </submittedName>
</protein>
<comment type="caution">
    <text evidence="2">The sequence shown here is derived from an EMBL/GenBank/DDBJ whole genome shotgun (WGS) entry which is preliminary data.</text>
</comment>
<sequence>MKWFDPTGATRPGPADPRRTGAEAADGKSVQISLPPPLFRWLSRPICSAWGYLPGLLGLTHGAHGMMGKPAPPPEDFRP</sequence>